<evidence type="ECO:0000256" key="1">
    <source>
        <dbReference type="SAM" id="Phobius"/>
    </source>
</evidence>
<feature type="transmembrane region" description="Helical" evidence="1">
    <location>
        <begin position="416"/>
        <end position="437"/>
    </location>
</feature>
<dbReference type="Proteomes" id="UP000317158">
    <property type="component" value="Unassembled WGS sequence"/>
</dbReference>
<dbReference type="EMBL" id="RXIF01000004">
    <property type="protein sequence ID" value="RZN64995.1"/>
    <property type="molecule type" value="Genomic_DNA"/>
</dbReference>
<gene>
    <name evidence="2" type="ORF">EF806_02845</name>
</gene>
<name>A0A520KTW4_METT2</name>
<accession>A0A520KTW4</accession>
<dbReference type="PANTHER" id="PTHR35902">
    <property type="entry name" value="S-LAYER DOMAIN-LIKE PROTEIN-RELATED"/>
    <property type="match status" value="1"/>
</dbReference>
<keyword evidence="1" id="KW-1133">Transmembrane helix</keyword>
<sequence length="441" mass="48466">MDKRFLLKMFNALCVISILLGSSFLAIDVSYAQISIVDSKTNPEYFMAGDTGTVTVIIKNSRSGGILSSGAVSINEIYLESNEIICHQGYSNIGDILPGGILSAAESKSLVFPVTVPQNTKDGVYLLNLKVVMDSGVKTYPIPIEVDNKEVDLIEQKIPSSIPLKGYTNVELRVVNNRSNPVYNVRIKPVGDFDFTPSEAIILSSSPSEEEKANTDTVSSQIIPGLSDMLGQYEEYLGGMLGGQKEMAQISKLAPFESKVVTFSVMPNKLGDNMKMSFILQYANGKNIHTNKLVKSVDVMDMEEIKIVFNEYPSSINRGREGEISMDVVNGSSEKIESVRVIALNDNIIPSEIFIGEMPANSTFPASFTITTDKIQDTGEKDATFKVIYKSGGTYYESSKYPVKYNVITSSTPKTGFTYTMLPLILVVFIVLGIFIIKRKR</sequence>
<keyword evidence="1" id="KW-0812">Transmembrane</keyword>
<protein>
    <recommendedName>
        <fullName evidence="4">S-layer protein</fullName>
    </recommendedName>
</protein>
<evidence type="ECO:0000313" key="3">
    <source>
        <dbReference type="Proteomes" id="UP000317158"/>
    </source>
</evidence>
<evidence type="ECO:0000313" key="2">
    <source>
        <dbReference type="EMBL" id="RZN64995.1"/>
    </source>
</evidence>
<dbReference type="PANTHER" id="PTHR35902:SF6">
    <property type="entry name" value="CONSERVED WITHIN P. AEROPHILUM"/>
    <property type="match status" value="1"/>
</dbReference>
<comment type="caution">
    <text evidence="2">The sequence shown here is derived from an EMBL/GenBank/DDBJ whole genome shotgun (WGS) entry which is preliminary data.</text>
</comment>
<proteinExistence type="predicted"/>
<evidence type="ECO:0008006" key="4">
    <source>
        <dbReference type="Google" id="ProtNLM"/>
    </source>
</evidence>
<dbReference type="AlphaFoldDB" id="A0A520KTW4"/>
<organism evidence="2 3">
    <name type="scientific">Methanoliparum thermophilum</name>
    <dbReference type="NCBI Taxonomy" id="2491083"/>
    <lineage>
        <taxon>Archaea</taxon>
        <taxon>Methanobacteriati</taxon>
        <taxon>Methanobacteriota</taxon>
        <taxon>Candidatus Methanoliparia</taxon>
        <taxon>Candidatus Methanoliparales</taxon>
        <taxon>Candidatus Methanoliparaceae</taxon>
        <taxon>Candidatus Methanoliparum</taxon>
    </lineage>
</organism>
<reference evidence="2 3" key="1">
    <citation type="journal article" date="2019" name="Nat. Microbiol.">
        <title>Wide diversity of methane and short-chain alkane metabolisms in uncultured archaea.</title>
        <authorList>
            <person name="Borrel G."/>
            <person name="Adam P.S."/>
            <person name="McKay L.J."/>
            <person name="Chen L.X."/>
            <person name="Sierra-Garcia I.N."/>
            <person name="Sieber C.M."/>
            <person name="Letourneur Q."/>
            <person name="Ghozlane A."/>
            <person name="Andersen G.L."/>
            <person name="Li W.J."/>
            <person name="Hallam S.J."/>
            <person name="Muyzer G."/>
            <person name="de Oliveira V.M."/>
            <person name="Inskeep W.P."/>
            <person name="Banfield J.F."/>
            <person name="Gribaldo S."/>
        </authorList>
    </citation>
    <scope>NUCLEOTIDE SEQUENCE [LARGE SCALE GENOMIC DNA]</scope>
    <source>
        <strain evidence="2">NM1a</strain>
    </source>
</reference>
<keyword evidence="1" id="KW-0472">Membrane</keyword>